<proteinExistence type="predicted"/>
<dbReference type="GO" id="GO:0005829">
    <property type="term" value="C:cytosol"/>
    <property type="evidence" value="ECO:0007669"/>
    <property type="project" value="TreeGrafter"/>
</dbReference>
<dbReference type="InterPro" id="IPR027417">
    <property type="entry name" value="P-loop_NTPase"/>
</dbReference>
<protein>
    <submittedName>
        <fullName evidence="3">Response regulator receiver protein</fullName>
    </submittedName>
</protein>
<dbReference type="Gene3D" id="3.40.50.300">
    <property type="entry name" value="P-loop containing nucleotide triphosphate hydrolases"/>
    <property type="match status" value="1"/>
</dbReference>
<dbReference type="GO" id="GO:0009898">
    <property type="term" value="C:cytoplasmic side of plasma membrane"/>
    <property type="evidence" value="ECO:0007669"/>
    <property type="project" value="TreeGrafter"/>
</dbReference>
<sequence length="378" mass="40430">MIFVQDRVSEGVIRQSLSDLNIGAAQFVNGGVSAATSDLANRPSPALLIVDIGKTSDPLVEIKQLANVCEPSTGVIVIGESNDISLYRELKEAGVVEYFYKPLVRNLFREACSAVLSGDPVKSPPRTGRLILTLGVRGGVGATTIATRSAWHLAMERERRVLLADLDVCMGDAALQLGAVPTKGLREVLENPGRMDELFLDRALIHATPRLDLLASLENLGGFTPFKEDAVLSLLAVLLRHYRYVFVDIPGAAAAQMTRVMQLPSLCLLVSDARLVSARDVGRWSTLIGPNTPDRATLHILNKAGAHGGLSEEQFAKAAGVAPDVVVPYGRDIEEAAMLGTESLAKCGGMTRALGPVFRELAGEAVEVERSLIGRLFG</sequence>
<evidence type="ECO:0000313" key="3">
    <source>
        <dbReference type="EMBL" id="PQA88766.1"/>
    </source>
</evidence>
<evidence type="ECO:0000256" key="2">
    <source>
        <dbReference type="ARBA" id="ARBA00022840"/>
    </source>
</evidence>
<dbReference type="AlphaFoldDB" id="A0A2S7K8E3"/>
<dbReference type="Gene3D" id="3.40.50.2300">
    <property type="match status" value="1"/>
</dbReference>
<dbReference type="PANTHER" id="PTHR43384">
    <property type="entry name" value="SEPTUM SITE-DETERMINING PROTEIN MIND HOMOLOG, CHLOROPLASTIC-RELATED"/>
    <property type="match status" value="1"/>
</dbReference>
<gene>
    <name evidence="3" type="ORF">CW354_05910</name>
</gene>
<organism evidence="3 4">
    <name type="scientific">Hyphococcus luteus</name>
    <dbReference type="NCBI Taxonomy" id="2058213"/>
    <lineage>
        <taxon>Bacteria</taxon>
        <taxon>Pseudomonadati</taxon>
        <taxon>Pseudomonadota</taxon>
        <taxon>Alphaproteobacteria</taxon>
        <taxon>Parvularculales</taxon>
        <taxon>Parvularculaceae</taxon>
        <taxon>Hyphococcus</taxon>
    </lineage>
</organism>
<comment type="caution">
    <text evidence="3">The sequence shown here is derived from an EMBL/GenBank/DDBJ whole genome shotgun (WGS) entry which is preliminary data.</text>
</comment>
<keyword evidence="2" id="KW-0067">ATP-binding</keyword>
<keyword evidence="4" id="KW-1185">Reference proteome</keyword>
<name>A0A2S7K8E3_9PROT</name>
<dbReference type="PANTHER" id="PTHR43384:SF6">
    <property type="entry name" value="SEPTUM SITE-DETERMINING PROTEIN MIND HOMOLOG, CHLOROPLASTIC"/>
    <property type="match status" value="1"/>
</dbReference>
<dbReference type="SUPFAM" id="SSF52540">
    <property type="entry name" value="P-loop containing nucleoside triphosphate hydrolases"/>
    <property type="match status" value="1"/>
</dbReference>
<evidence type="ECO:0000313" key="4">
    <source>
        <dbReference type="Proteomes" id="UP000239504"/>
    </source>
</evidence>
<dbReference type="GO" id="GO:0005524">
    <property type="term" value="F:ATP binding"/>
    <property type="evidence" value="ECO:0007669"/>
    <property type="project" value="UniProtKB-KW"/>
</dbReference>
<dbReference type="InterPro" id="IPR050625">
    <property type="entry name" value="ParA/MinD_ATPase"/>
</dbReference>
<dbReference type="EMBL" id="PJCH01000005">
    <property type="protein sequence ID" value="PQA88766.1"/>
    <property type="molecule type" value="Genomic_DNA"/>
</dbReference>
<reference evidence="3 4" key="1">
    <citation type="submission" date="2017-12" db="EMBL/GenBank/DDBJ databases">
        <authorList>
            <person name="Hurst M.R.H."/>
        </authorList>
    </citation>
    <scope>NUCLEOTIDE SEQUENCE [LARGE SCALE GENOMIC DNA]</scope>
    <source>
        <strain evidence="3 4">SY-3-19</strain>
    </source>
</reference>
<dbReference type="GO" id="GO:0051782">
    <property type="term" value="P:negative regulation of cell division"/>
    <property type="evidence" value="ECO:0007669"/>
    <property type="project" value="TreeGrafter"/>
</dbReference>
<evidence type="ECO:0000256" key="1">
    <source>
        <dbReference type="ARBA" id="ARBA00022741"/>
    </source>
</evidence>
<dbReference type="OrthoDB" id="9783172at2"/>
<dbReference type="Proteomes" id="UP000239504">
    <property type="component" value="Unassembled WGS sequence"/>
</dbReference>
<keyword evidence="1" id="KW-0547">Nucleotide-binding</keyword>
<dbReference type="GO" id="GO:0016887">
    <property type="term" value="F:ATP hydrolysis activity"/>
    <property type="evidence" value="ECO:0007669"/>
    <property type="project" value="TreeGrafter"/>
</dbReference>
<accession>A0A2S7K8E3</accession>